<dbReference type="PRINTS" id="PR00014">
    <property type="entry name" value="FNTYPEIII"/>
</dbReference>
<evidence type="ECO:0000259" key="2">
    <source>
        <dbReference type="PROSITE" id="PS50853"/>
    </source>
</evidence>
<accession>A0AAD7SVM9</accession>
<dbReference type="SUPFAM" id="SSF49265">
    <property type="entry name" value="Fibronectin type III"/>
    <property type="match status" value="2"/>
</dbReference>
<feature type="compositionally biased region" description="Low complexity" evidence="1">
    <location>
        <begin position="546"/>
        <end position="555"/>
    </location>
</feature>
<feature type="compositionally biased region" description="Basic and acidic residues" evidence="1">
    <location>
        <begin position="241"/>
        <end position="258"/>
    </location>
</feature>
<feature type="domain" description="Fibronectin type-III" evidence="2">
    <location>
        <begin position="402"/>
        <end position="497"/>
    </location>
</feature>
<sequence>MGLASRPPPEEGDKRRGKGSGESHASVSPKDCPAFPTQCSARAAGLSHYFTMSPTTARTLLALFIPFFALNQGVSASRPQRPRNVKMLAVERGLMITWDPPSELDVIPVERYVIGYGKSMRALRFVRVDKDQRSQVLEDVEPGVLHFLKMTAENDDGQSKPVYRAETPGGRALVKLDGLAAMRSVPFNRSVTERRVPSTPVKVKARPIHDSLSVHSRAPHPSSLRQTSPVRSYLLGLAQNDRSRMEYSPRQADRRGQESRNLASESVYVVSLQAQKALGRSSPVNRAALTKIKPSELEEMYDAKDITVRVVSPQSVLVTWVDPALEKEKTDGSSRHYTVRYREKGESARWDYTETTQRRLVIDTLSADNMYEFSVRISAGERDSKWSVSVFQRTPESAPSGPPDNFLVTPLRGKGTAVTATWDPPEESNGRIREYIVSYAPALKPFGAKAVTYRGSSTSAIIDGLQPGERYIFKIRATNRRGQGPQSKAFSVAMPLTSTGAATSAHRSRGHDSRRTSHSLSRYPRPGLYKDTRDSDLQSVEEPEEPTTTTHPTTTASPVTRRSRPLSQTRSYHSILSSVRSTPRHGAGSDASQRRAGGSHSPQAKGKDKEPEYEEEEEEVVEEVDEGRKQLSTQNNNVVLSKSGDDTSPNWRDPNSAGNLKPPLSPQNCPLGHFPNRRQADGSRPS</sequence>
<feature type="compositionally biased region" description="Acidic residues" evidence="1">
    <location>
        <begin position="611"/>
        <end position="625"/>
    </location>
</feature>
<evidence type="ECO:0000256" key="1">
    <source>
        <dbReference type="SAM" id="MobiDB-lite"/>
    </source>
</evidence>
<feature type="domain" description="Fibronectin type-III" evidence="2">
    <location>
        <begin position="302"/>
        <end position="397"/>
    </location>
</feature>
<dbReference type="InterPro" id="IPR036116">
    <property type="entry name" value="FN3_sf"/>
</dbReference>
<reference evidence="3" key="1">
    <citation type="journal article" date="2023" name="Science">
        <title>Genome structures resolve the early diversification of teleost fishes.</title>
        <authorList>
            <person name="Parey E."/>
            <person name="Louis A."/>
            <person name="Montfort J."/>
            <person name="Bouchez O."/>
            <person name="Roques C."/>
            <person name="Iampietro C."/>
            <person name="Lluch J."/>
            <person name="Castinel A."/>
            <person name="Donnadieu C."/>
            <person name="Desvignes T."/>
            <person name="Floi Bucao C."/>
            <person name="Jouanno E."/>
            <person name="Wen M."/>
            <person name="Mejri S."/>
            <person name="Dirks R."/>
            <person name="Jansen H."/>
            <person name="Henkel C."/>
            <person name="Chen W.J."/>
            <person name="Zahm M."/>
            <person name="Cabau C."/>
            <person name="Klopp C."/>
            <person name="Thompson A.W."/>
            <person name="Robinson-Rechavi M."/>
            <person name="Braasch I."/>
            <person name="Lecointre G."/>
            <person name="Bobe J."/>
            <person name="Postlethwait J.H."/>
            <person name="Berthelot C."/>
            <person name="Roest Crollius H."/>
            <person name="Guiguen Y."/>
        </authorList>
    </citation>
    <scope>NUCLEOTIDE SEQUENCE</scope>
    <source>
        <strain evidence="3">NC1722</strain>
    </source>
</reference>
<feature type="region of interest" description="Disordered" evidence="1">
    <location>
        <begin position="239"/>
        <end position="260"/>
    </location>
</feature>
<dbReference type="EMBL" id="JAINUG010000029">
    <property type="protein sequence ID" value="KAJ8409639.1"/>
    <property type="molecule type" value="Genomic_DNA"/>
</dbReference>
<feature type="region of interest" description="Disordered" evidence="1">
    <location>
        <begin position="1"/>
        <end position="32"/>
    </location>
</feature>
<feature type="domain" description="Fibronectin type-III" evidence="2">
    <location>
        <begin position="78"/>
        <end position="170"/>
    </location>
</feature>
<dbReference type="PANTHER" id="PTHR23197">
    <property type="entry name" value="TARSH-RELATED FIBRONECTIN DOMAIN-CONTAINING"/>
    <property type="match status" value="1"/>
</dbReference>
<dbReference type="Gene3D" id="2.60.40.10">
    <property type="entry name" value="Immunoglobulins"/>
    <property type="match status" value="3"/>
</dbReference>
<dbReference type="PANTHER" id="PTHR23197:SF8">
    <property type="entry name" value="FIBRONECTIN TYPE III DOMAIN-CONTAINING PROTEIN 1"/>
    <property type="match status" value="1"/>
</dbReference>
<evidence type="ECO:0000313" key="3">
    <source>
        <dbReference type="EMBL" id="KAJ8409639.1"/>
    </source>
</evidence>
<dbReference type="InterPro" id="IPR013783">
    <property type="entry name" value="Ig-like_fold"/>
</dbReference>
<organism evidence="3 4">
    <name type="scientific">Aldrovandia affinis</name>
    <dbReference type="NCBI Taxonomy" id="143900"/>
    <lineage>
        <taxon>Eukaryota</taxon>
        <taxon>Metazoa</taxon>
        <taxon>Chordata</taxon>
        <taxon>Craniata</taxon>
        <taxon>Vertebrata</taxon>
        <taxon>Euteleostomi</taxon>
        <taxon>Actinopterygii</taxon>
        <taxon>Neopterygii</taxon>
        <taxon>Teleostei</taxon>
        <taxon>Notacanthiformes</taxon>
        <taxon>Halosauridae</taxon>
        <taxon>Aldrovandia</taxon>
    </lineage>
</organism>
<gene>
    <name evidence="3" type="ORF">AAFF_G00216980</name>
</gene>
<name>A0AAD7SVM9_9TELE</name>
<feature type="region of interest" description="Disordered" evidence="1">
    <location>
        <begin position="208"/>
        <end position="227"/>
    </location>
</feature>
<dbReference type="AlphaFoldDB" id="A0AAD7SVM9"/>
<evidence type="ECO:0000313" key="4">
    <source>
        <dbReference type="Proteomes" id="UP001221898"/>
    </source>
</evidence>
<dbReference type="InterPro" id="IPR003961">
    <property type="entry name" value="FN3_dom"/>
</dbReference>
<keyword evidence="4" id="KW-1185">Reference proteome</keyword>
<dbReference type="PROSITE" id="PS50853">
    <property type="entry name" value="FN3"/>
    <property type="match status" value="3"/>
</dbReference>
<feature type="compositionally biased region" description="Polar residues" evidence="1">
    <location>
        <begin position="630"/>
        <end position="650"/>
    </location>
</feature>
<feature type="compositionally biased region" description="Polar residues" evidence="1">
    <location>
        <begin position="556"/>
        <end position="581"/>
    </location>
</feature>
<dbReference type="CDD" id="cd00063">
    <property type="entry name" value="FN3"/>
    <property type="match status" value="3"/>
</dbReference>
<protein>
    <recommendedName>
        <fullName evidence="2">Fibronectin type-III domain-containing protein</fullName>
    </recommendedName>
</protein>
<feature type="region of interest" description="Disordered" evidence="1">
    <location>
        <begin position="499"/>
        <end position="686"/>
    </location>
</feature>
<comment type="caution">
    <text evidence="3">The sequence shown here is derived from an EMBL/GenBank/DDBJ whole genome shotgun (WGS) entry which is preliminary data.</text>
</comment>
<dbReference type="Pfam" id="PF00041">
    <property type="entry name" value="fn3"/>
    <property type="match status" value="2"/>
</dbReference>
<dbReference type="SMART" id="SM00060">
    <property type="entry name" value="FN3"/>
    <property type="match status" value="4"/>
</dbReference>
<proteinExistence type="predicted"/>
<dbReference type="Proteomes" id="UP001221898">
    <property type="component" value="Unassembled WGS sequence"/>
</dbReference>